<protein>
    <submittedName>
        <fullName evidence="2">GNAT family N-acetyltransferase</fullName>
    </submittedName>
</protein>
<dbReference type="PROSITE" id="PS51186">
    <property type="entry name" value="GNAT"/>
    <property type="match status" value="1"/>
</dbReference>
<dbReference type="EMBL" id="QPID01000011">
    <property type="protein sequence ID" value="RCU45347.1"/>
    <property type="molecule type" value="Genomic_DNA"/>
</dbReference>
<dbReference type="Gene3D" id="3.40.630.30">
    <property type="match status" value="1"/>
</dbReference>
<dbReference type="SUPFAM" id="SSF55729">
    <property type="entry name" value="Acyl-CoA N-acyltransferases (Nat)"/>
    <property type="match status" value="1"/>
</dbReference>
<keyword evidence="3" id="KW-1185">Reference proteome</keyword>
<accession>A0A368N449</accession>
<evidence type="ECO:0000313" key="3">
    <source>
        <dbReference type="Proteomes" id="UP000252558"/>
    </source>
</evidence>
<dbReference type="GO" id="GO:0016747">
    <property type="term" value="F:acyltransferase activity, transferring groups other than amino-acyl groups"/>
    <property type="evidence" value="ECO:0007669"/>
    <property type="project" value="InterPro"/>
</dbReference>
<evidence type="ECO:0000313" key="2">
    <source>
        <dbReference type="EMBL" id="RCU45347.1"/>
    </source>
</evidence>
<dbReference type="Proteomes" id="UP000252558">
    <property type="component" value="Unassembled WGS sequence"/>
</dbReference>
<dbReference type="AlphaFoldDB" id="A0A368N449"/>
<dbReference type="InterPro" id="IPR000182">
    <property type="entry name" value="GNAT_dom"/>
</dbReference>
<sequence>MDVRIVTDGEALEEAAVVLCHLRTQFTFASLLRQVKKQVKEGYQLACVYDGDKIVAVGGFVIGLKLAWGKFIYVDDVIALPEERSKGAGKVLLDWLKKYAKQQGCDQLHLDSGVQRFDAHRFYHREGLNIASHHLSNTNIQDG</sequence>
<dbReference type="RefSeq" id="WP_114339571.1">
    <property type="nucleotide sequence ID" value="NZ_QPID01000011.1"/>
</dbReference>
<dbReference type="InterPro" id="IPR016181">
    <property type="entry name" value="Acyl_CoA_acyltransferase"/>
</dbReference>
<dbReference type="Pfam" id="PF00583">
    <property type="entry name" value="Acetyltransf_1"/>
    <property type="match status" value="1"/>
</dbReference>
<feature type="domain" description="N-acetyltransferase" evidence="1">
    <location>
        <begin position="1"/>
        <end position="143"/>
    </location>
</feature>
<proteinExistence type="predicted"/>
<dbReference type="CDD" id="cd04301">
    <property type="entry name" value="NAT_SF"/>
    <property type="match status" value="1"/>
</dbReference>
<dbReference type="OrthoDB" id="9799601at2"/>
<organism evidence="2 3">
    <name type="scientific">Corallincola holothuriorum</name>
    <dbReference type="NCBI Taxonomy" id="2282215"/>
    <lineage>
        <taxon>Bacteria</taxon>
        <taxon>Pseudomonadati</taxon>
        <taxon>Pseudomonadota</taxon>
        <taxon>Gammaproteobacteria</taxon>
        <taxon>Alteromonadales</taxon>
        <taxon>Psychromonadaceae</taxon>
        <taxon>Corallincola</taxon>
    </lineage>
</organism>
<evidence type="ECO:0000259" key="1">
    <source>
        <dbReference type="PROSITE" id="PS51186"/>
    </source>
</evidence>
<name>A0A368N449_9GAMM</name>
<reference evidence="2 3" key="1">
    <citation type="submission" date="2018-07" db="EMBL/GenBank/DDBJ databases">
        <title>Corallincola holothuriorum sp. nov., a new facultative anaerobe isolated from sea cucumber Apostichopus japonicus.</title>
        <authorList>
            <person name="Xia H."/>
        </authorList>
    </citation>
    <scope>NUCLEOTIDE SEQUENCE [LARGE SCALE GENOMIC DNA]</scope>
    <source>
        <strain evidence="2 3">C4</strain>
    </source>
</reference>
<comment type="caution">
    <text evidence="2">The sequence shown here is derived from an EMBL/GenBank/DDBJ whole genome shotgun (WGS) entry which is preliminary data.</text>
</comment>
<keyword evidence="2" id="KW-0808">Transferase</keyword>
<gene>
    <name evidence="2" type="ORF">DU002_16140</name>
</gene>